<feature type="domain" description="SCP" evidence="2">
    <location>
        <begin position="373"/>
        <end position="516"/>
    </location>
</feature>
<gene>
    <name evidence="3" type="ORF">ACHAWU_006180</name>
</gene>
<evidence type="ECO:0000313" key="4">
    <source>
        <dbReference type="Proteomes" id="UP001530293"/>
    </source>
</evidence>
<dbReference type="Proteomes" id="UP001530293">
    <property type="component" value="Unassembled WGS sequence"/>
</dbReference>
<dbReference type="InterPro" id="IPR014044">
    <property type="entry name" value="CAP_dom"/>
</dbReference>
<sequence length="548" mass="61694">MRMPPENKQNNQMNIIIMRGYYTYHKLFLSTMKVQALAILILSTLALADPTLGNDAGSHFDRDTASSEAPEHADGDRIYDNNHERVNANLRSTPRRTLEVAVEESQRDESIPSEMPLLTYEAHRMMPECGDVHGHFKIDLTTDNFGHETSWRLQVLKGDVWTEVVSGPSSNSDFSGNTRYVVGVQCLLPGKYKFTIFDNAKDGLCCAKGEGKYTAFVDGIMRFSSPLSSTTWAKRVHLFTISPRPTTQPNQTQCGSSSDRKIKIVIKTDKYGGDTSWTVRDSQTGILVARSTKKYGANETDTSEVCVKSGGMYDFIVLDNNGDGMCCAHGNGYFKVHLEDNGLWKEIITGGDFKSKEFMQVIDLGWKAEDMSARDKEWLDSHNHKRREWHTTRYNKTYVPLTWDSSLEAESKVWAEHLLSSCGKGMWHDPNNNYGENVASNSGTGSWASRRTTDDIVARFVDREEGKLYPENLHLTQVLWRSTKYVGCAEASKEIENGGVCHTQVCRYARPGNCNLNKYMTNAKDWWLEPMLMDFTACGPACPPNGCH</sequence>
<evidence type="ECO:0000256" key="1">
    <source>
        <dbReference type="SAM" id="MobiDB-lite"/>
    </source>
</evidence>
<proteinExistence type="predicted"/>
<keyword evidence="4" id="KW-1185">Reference proteome</keyword>
<organism evidence="3 4">
    <name type="scientific">Discostella pseudostelligera</name>
    <dbReference type="NCBI Taxonomy" id="259834"/>
    <lineage>
        <taxon>Eukaryota</taxon>
        <taxon>Sar</taxon>
        <taxon>Stramenopiles</taxon>
        <taxon>Ochrophyta</taxon>
        <taxon>Bacillariophyta</taxon>
        <taxon>Coscinodiscophyceae</taxon>
        <taxon>Thalassiosirophycidae</taxon>
        <taxon>Stephanodiscales</taxon>
        <taxon>Stephanodiscaceae</taxon>
        <taxon>Discostella</taxon>
    </lineage>
</organism>
<dbReference type="Pfam" id="PF00188">
    <property type="entry name" value="CAP"/>
    <property type="match status" value="1"/>
</dbReference>
<dbReference type="EMBL" id="JALLBG020000187">
    <property type="protein sequence ID" value="KAL3760388.1"/>
    <property type="molecule type" value="Genomic_DNA"/>
</dbReference>
<dbReference type="InterPro" id="IPR035940">
    <property type="entry name" value="CAP_sf"/>
</dbReference>
<evidence type="ECO:0000259" key="2">
    <source>
        <dbReference type="SMART" id="SM00198"/>
    </source>
</evidence>
<dbReference type="SMART" id="SM00198">
    <property type="entry name" value="SCP"/>
    <property type="match status" value="1"/>
</dbReference>
<dbReference type="SUPFAM" id="SSF55797">
    <property type="entry name" value="PR-1-like"/>
    <property type="match status" value="1"/>
</dbReference>
<evidence type="ECO:0000313" key="3">
    <source>
        <dbReference type="EMBL" id="KAL3760388.1"/>
    </source>
</evidence>
<comment type="caution">
    <text evidence="3">The sequence shown here is derived from an EMBL/GenBank/DDBJ whole genome shotgun (WGS) entry which is preliminary data.</text>
</comment>
<feature type="region of interest" description="Disordered" evidence="1">
    <location>
        <begin position="58"/>
        <end position="82"/>
    </location>
</feature>
<dbReference type="Gene3D" id="3.40.33.10">
    <property type="entry name" value="CAP"/>
    <property type="match status" value="1"/>
</dbReference>
<dbReference type="PANTHER" id="PTHR10334">
    <property type="entry name" value="CYSTEINE-RICH SECRETORY PROTEIN-RELATED"/>
    <property type="match status" value="1"/>
</dbReference>
<name>A0ABD3MBT7_9STRA</name>
<accession>A0ABD3MBT7</accession>
<dbReference type="AlphaFoldDB" id="A0ABD3MBT7"/>
<reference evidence="3 4" key="1">
    <citation type="submission" date="2024-10" db="EMBL/GenBank/DDBJ databases">
        <title>Updated reference genomes for cyclostephanoid diatoms.</title>
        <authorList>
            <person name="Roberts W.R."/>
            <person name="Alverson A.J."/>
        </authorList>
    </citation>
    <scope>NUCLEOTIDE SEQUENCE [LARGE SCALE GENOMIC DNA]</scope>
    <source>
        <strain evidence="3 4">AJA232-27</strain>
    </source>
</reference>
<dbReference type="InterPro" id="IPR001283">
    <property type="entry name" value="CRISP-related"/>
</dbReference>
<protein>
    <recommendedName>
        <fullName evidence="2">SCP domain-containing protein</fullName>
    </recommendedName>
</protein>